<protein>
    <submittedName>
        <fullName evidence="1">Uncharacterized protein</fullName>
    </submittedName>
</protein>
<dbReference type="EMBL" id="VFEQ01000007">
    <property type="protein sequence ID" value="TWR59795.1"/>
    <property type="molecule type" value="Genomic_DNA"/>
</dbReference>
<dbReference type="AlphaFoldDB" id="A0A9X9BU57"/>
<accession>A0A9X9BU57</accession>
<comment type="caution">
    <text evidence="1">The sequence shown here is derived from an EMBL/GenBank/DDBJ whole genome shotgun (WGS) entry which is preliminary data.</text>
</comment>
<dbReference type="OrthoDB" id="7065651at2"/>
<sequence length="281" mass="28862">MTTQILSDAAFYDPNNLIPYIELDDSIVRGATMALLDFSNDDCYTGSGAIAAGAQMLSLTNDRAVATAATALGAVTQGLLGIPSTVTSPKLNLPNSFLLPSTCRRFLSIAWLKAPASGWAASGSTYSLIGVLNNTTTTAQWGITLTNSAGTIAKATVIFPISASSAGALDISASALAAILDGNLHQLAVEWSVNDVAHTYTVNVYSDGVKIASGSGAYTDATIVVPATTPCIGRAGGSFITTYAPNVYIGRPSLWNLTDRADLVVANILADDAEAAGGYLS</sequence>
<reference evidence="1 2" key="1">
    <citation type="submission" date="2019-06" db="EMBL/GenBank/DDBJ databases">
        <title>Pseudomonas bimorpha sp. nov. isolated from bovine raw milk and skim milk concentrate.</title>
        <authorList>
            <person name="Hofmann K."/>
            <person name="Huptas C."/>
            <person name="Doll E."/>
            <person name="Scherer S."/>
            <person name="Wenning M."/>
        </authorList>
    </citation>
    <scope>NUCLEOTIDE SEQUENCE [LARGE SCALE GENOMIC DNA]</scope>
    <source>
        <strain evidence="1 2">DSM 13124</strain>
    </source>
</reference>
<evidence type="ECO:0000313" key="1">
    <source>
        <dbReference type="EMBL" id="TWR59795.1"/>
    </source>
</evidence>
<gene>
    <name evidence="1" type="ORF">FIV41_13665</name>
</gene>
<name>A0A9X9BU57_PSEMA</name>
<evidence type="ECO:0000313" key="2">
    <source>
        <dbReference type="Proteomes" id="UP000316123"/>
    </source>
</evidence>
<proteinExistence type="predicted"/>
<organism evidence="1 2">
    <name type="scientific">Pseudomonas marginalis</name>
    <name type="common">Pseudomonas panacis</name>
    <dbReference type="NCBI Taxonomy" id="298"/>
    <lineage>
        <taxon>Bacteria</taxon>
        <taxon>Pseudomonadati</taxon>
        <taxon>Pseudomonadota</taxon>
        <taxon>Gammaproteobacteria</taxon>
        <taxon>Pseudomonadales</taxon>
        <taxon>Pseudomonadaceae</taxon>
        <taxon>Pseudomonas</taxon>
    </lineage>
</organism>
<dbReference type="Proteomes" id="UP000316123">
    <property type="component" value="Unassembled WGS sequence"/>
</dbReference>
<dbReference type="RefSeq" id="WP_074847639.1">
    <property type="nucleotide sequence ID" value="NZ_FNSU01000003.1"/>
</dbReference>